<dbReference type="InterPro" id="IPR043636">
    <property type="entry name" value="L1_RRM_dom"/>
</dbReference>
<name>A0ABI7ZG87_FELCA</name>
<proteinExistence type="predicted"/>
<evidence type="ECO:0000259" key="1">
    <source>
        <dbReference type="Pfam" id="PF02994"/>
    </source>
</evidence>
<sequence>MEKIEAEKKRETKAKEHNLIIIEISDSLKRNNIRIRGVPEDEEREKGIEGLCEQIIAENFPNLGKVTDIKIQEAQRTPNRFNKNQPSTRHIIVKFTKYSGKERIMKAAREKRSLPTREDRSGLQQTYLRKLGRPERNGRIHSMCCIRKTCSQEFFIQQGCHSK</sequence>
<dbReference type="Ensembl" id="ENSFCTT00005063458.1">
    <property type="protein sequence ID" value="ENSFCTP00005046207.1"/>
    <property type="gene ID" value="ENSFCTG00005022182.1"/>
</dbReference>
<reference evidence="2" key="1">
    <citation type="journal article" date="2007" name="Genome Res.">
        <title>Initial sequence and comparative analysis of the cat genome.</title>
        <authorList>
            <person name="Pontius J.U."/>
            <person name="Mullikin J.C."/>
            <person name="Smith D.R."/>
            <person name="Lindblad-Toh K."/>
            <person name="Gnerre S."/>
            <person name="Clamp M."/>
            <person name="Chang J."/>
            <person name="Stephens R."/>
            <person name="Neelam B."/>
            <person name="Volfovsky N."/>
            <person name="Schaffer A.A."/>
            <person name="Agarwala R."/>
            <person name="Narfstrom K."/>
            <person name="Murphy W.J."/>
            <person name="Giger U."/>
            <person name="Roca A.L."/>
            <person name="Antunes A."/>
            <person name="Menotti-Raymond M."/>
            <person name="Yuhki N."/>
            <person name="Pecon-Slattery J."/>
            <person name="Johnson W.E."/>
            <person name="Bourque G."/>
            <person name="Tesler G."/>
            <person name="O'Brien S.J."/>
        </authorList>
    </citation>
    <scope>NUCLEOTIDE SEQUENCE [LARGE SCALE GENOMIC DNA]</scope>
    <source>
        <strain evidence="2">Abyssinian</strain>
    </source>
</reference>
<reference evidence="2" key="2">
    <citation type="submission" date="2011-09" db="EMBL/GenBank/DDBJ databases">
        <title>Sequence assembly of the Felis catus genome version 6.2.</title>
        <authorList>
            <person name="Hillier L.W."/>
            <person name="Warren W."/>
            <person name="Obrien S."/>
            <person name="Wilson R.K."/>
        </authorList>
    </citation>
    <scope>NUCLEOTIDE SEQUENCE [LARGE SCALE GENOMIC DNA]</scope>
    <source>
        <strain evidence="2">Abyssinian</strain>
    </source>
</reference>
<dbReference type="Ensembl" id="ENSFCTT00005063509.1">
    <property type="protein sequence ID" value="ENSFCTP00005046236.1"/>
    <property type="gene ID" value="ENSFCTG00005022182.1"/>
</dbReference>
<feature type="domain" description="L1 transposable element RRM" evidence="1">
    <location>
        <begin position="30"/>
        <end position="112"/>
    </location>
</feature>
<dbReference type="InterPro" id="IPR004244">
    <property type="entry name" value="Transposase_22"/>
</dbReference>
<evidence type="ECO:0000313" key="3">
    <source>
        <dbReference type="Proteomes" id="UP000823872"/>
    </source>
</evidence>
<dbReference type="PANTHER" id="PTHR11505">
    <property type="entry name" value="L1 TRANSPOSABLE ELEMENT-RELATED"/>
    <property type="match status" value="1"/>
</dbReference>
<reference evidence="3" key="3">
    <citation type="submission" date="2021-02" db="EMBL/GenBank/DDBJ databases">
        <title>Safari Cat Assemblies.</title>
        <authorList>
            <person name="Bredemeyer K.R."/>
            <person name="Murphy W.J."/>
        </authorList>
    </citation>
    <scope>NUCLEOTIDE SEQUENCE [LARGE SCALE GENOMIC DNA]</scope>
</reference>
<evidence type="ECO:0000313" key="2">
    <source>
        <dbReference type="Ensembl" id="ENSFCTP00005046207.1"/>
    </source>
</evidence>
<reference evidence="2" key="4">
    <citation type="submission" date="2025-05" db="UniProtKB">
        <authorList>
            <consortium name="Ensembl"/>
        </authorList>
    </citation>
    <scope>IDENTIFICATION</scope>
    <source>
        <strain evidence="2">breed Abyssinian</strain>
    </source>
</reference>
<dbReference type="Proteomes" id="UP000823872">
    <property type="component" value="Chromosome C1"/>
</dbReference>
<organism evidence="2 3">
    <name type="scientific">Felis catus</name>
    <name type="common">Cat</name>
    <name type="synonym">Felis silvestris catus</name>
    <dbReference type="NCBI Taxonomy" id="9685"/>
    <lineage>
        <taxon>Eukaryota</taxon>
        <taxon>Metazoa</taxon>
        <taxon>Chordata</taxon>
        <taxon>Craniata</taxon>
        <taxon>Vertebrata</taxon>
        <taxon>Euteleostomi</taxon>
        <taxon>Mammalia</taxon>
        <taxon>Eutheria</taxon>
        <taxon>Laurasiatheria</taxon>
        <taxon>Carnivora</taxon>
        <taxon>Feliformia</taxon>
        <taxon>Felidae</taxon>
        <taxon>Felinae</taxon>
        <taxon>Felis</taxon>
    </lineage>
</organism>
<protein>
    <recommendedName>
        <fullName evidence="1">L1 transposable element RRM domain-containing protein</fullName>
    </recommendedName>
</protein>
<dbReference type="Gene3D" id="3.30.70.1820">
    <property type="entry name" value="L1 transposable element, RRM domain"/>
    <property type="match status" value="1"/>
</dbReference>
<keyword evidence="3" id="KW-1185">Reference proteome</keyword>
<dbReference type="GeneTree" id="ENSGT01150000286982"/>
<accession>A0ABI7ZG87</accession>
<dbReference type="Pfam" id="PF02994">
    <property type="entry name" value="Transposase_22"/>
    <property type="match status" value="1"/>
</dbReference>